<feature type="compositionally biased region" description="Basic and acidic residues" evidence="2">
    <location>
        <begin position="410"/>
        <end position="429"/>
    </location>
</feature>
<evidence type="ECO:0000313" key="4">
    <source>
        <dbReference type="Proteomes" id="UP001153069"/>
    </source>
</evidence>
<feature type="compositionally biased region" description="Polar residues" evidence="2">
    <location>
        <begin position="430"/>
        <end position="454"/>
    </location>
</feature>
<accession>A0A9N8DYC2</accession>
<keyword evidence="4" id="KW-1185">Reference proteome</keyword>
<proteinExistence type="predicted"/>
<feature type="compositionally biased region" description="Basic and acidic residues" evidence="2">
    <location>
        <begin position="462"/>
        <end position="487"/>
    </location>
</feature>
<evidence type="ECO:0000256" key="2">
    <source>
        <dbReference type="SAM" id="MobiDB-lite"/>
    </source>
</evidence>
<evidence type="ECO:0000313" key="3">
    <source>
        <dbReference type="EMBL" id="CAB9508249.1"/>
    </source>
</evidence>
<name>A0A9N8DYC2_9STRA</name>
<sequence length="770" mass="84590">MMERPMERPTALEYQHIEALEKLKVGLMDDLRLLRKEMAKLTSQVLEIQNQAQSLMGTFVGGTASLNPAIASPPQADGNSRKQDGESLPTCRSPVRRVSEGETEHPGKSYADLSYPPFGTLFLPLPDPLEDAPNQAPVQTQEILQGTVQPAGEAEPTLNPQNTRKIGDTGTGTSISTASAKDTGSGSSHQGPPLCLIQNDNNDGDTGTPVRGEQEGVVAAAGESKQNNIQNQAVGTPLPTRQNQPNSDTNKQTSDECSCTDQFEPIPICMDQATLGPGGADENKPTDQGFEPIPICMEQETLGPGGADENKHTDEAEHSKDSYEPVAFHRIYPQKETDTSIDQGGSSAAAIVSPSDPLKTMRPFTVLDDALDESSRGRTSPPETTTAKTATGCNPDKSKEKAKTCTPNVFDKEENGGKKALGEGERSENPQKTADVSTPTKVSAVSTPKTQVATPKTRIRLRMPEKATACEEGGADKADRSTERIRDIVPNGTTENESRADATPAHPNNRKTTTEVEQQPSKKKPSPASKQEMQRKEAMKNLLHRQEAELRQLQEQHQRAIAVLVHHANGESTETEREKEMRRQKERFLMFTRVLMKYLETKDRTLHGKVKKVIKECAERNKRQEPGYESVTASMRERFKEIVPDDYWKRAESYLDHFLAQKQKRDNQTGGSSSSPSARPVTNEQRPPVRAAVAHRTPNGSKQLTAVRQVYLGKRRLNTPDRQDGKKKAKVSRSPIASKKKLPGRASRKGRPNTPNRHNGEKKANVWTPS</sequence>
<feature type="compositionally biased region" description="Basic residues" evidence="2">
    <location>
        <begin position="738"/>
        <end position="751"/>
    </location>
</feature>
<feature type="compositionally biased region" description="Polar residues" evidence="2">
    <location>
        <begin position="377"/>
        <end position="392"/>
    </location>
</feature>
<feature type="compositionally biased region" description="Basic and acidic residues" evidence="2">
    <location>
        <begin position="97"/>
        <end position="107"/>
    </location>
</feature>
<feature type="region of interest" description="Disordered" evidence="2">
    <location>
        <begin position="662"/>
        <end position="770"/>
    </location>
</feature>
<feature type="compositionally biased region" description="Low complexity" evidence="2">
    <location>
        <begin position="171"/>
        <end position="180"/>
    </location>
</feature>
<reference evidence="3" key="1">
    <citation type="submission" date="2020-06" db="EMBL/GenBank/DDBJ databases">
        <authorList>
            <consortium name="Plant Systems Biology data submission"/>
        </authorList>
    </citation>
    <scope>NUCLEOTIDE SEQUENCE</scope>
    <source>
        <strain evidence="3">D6</strain>
    </source>
</reference>
<comment type="caution">
    <text evidence="3">The sequence shown here is derived from an EMBL/GenBank/DDBJ whole genome shotgun (WGS) entry which is preliminary data.</text>
</comment>
<keyword evidence="1" id="KW-0175">Coiled coil</keyword>
<feature type="compositionally biased region" description="Basic and acidic residues" evidence="2">
    <location>
        <begin position="308"/>
        <end position="323"/>
    </location>
</feature>
<protein>
    <submittedName>
        <fullName evidence="3">Uncharacterized protein</fullName>
    </submittedName>
</protein>
<feature type="region of interest" description="Disordered" evidence="2">
    <location>
        <begin position="66"/>
        <end position="112"/>
    </location>
</feature>
<evidence type="ECO:0000256" key="1">
    <source>
        <dbReference type="SAM" id="Coils"/>
    </source>
</evidence>
<organism evidence="3 4">
    <name type="scientific">Seminavis robusta</name>
    <dbReference type="NCBI Taxonomy" id="568900"/>
    <lineage>
        <taxon>Eukaryota</taxon>
        <taxon>Sar</taxon>
        <taxon>Stramenopiles</taxon>
        <taxon>Ochrophyta</taxon>
        <taxon>Bacillariophyta</taxon>
        <taxon>Bacillariophyceae</taxon>
        <taxon>Bacillariophycidae</taxon>
        <taxon>Naviculales</taxon>
        <taxon>Naviculaceae</taxon>
        <taxon>Seminavis</taxon>
    </lineage>
</organism>
<feature type="region of interest" description="Disordered" evidence="2">
    <location>
        <begin position="152"/>
        <end position="259"/>
    </location>
</feature>
<dbReference type="Proteomes" id="UP001153069">
    <property type="component" value="Unassembled WGS sequence"/>
</dbReference>
<feature type="compositionally biased region" description="Polar residues" evidence="2">
    <location>
        <begin position="224"/>
        <end position="259"/>
    </location>
</feature>
<dbReference type="AlphaFoldDB" id="A0A9N8DYC2"/>
<feature type="compositionally biased region" description="Polar residues" evidence="2">
    <location>
        <begin position="668"/>
        <end position="685"/>
    </location>
</feature>
<dbReference type="EMBL" id="CAICTM010000338">
    <property type="protein sequence ID" value="CAB9508249.1"/>
    <property type="molecule type" value="Genomic_DNA"/>
</dbReference>
<feature type="region of interest" description="Disordered" evidence="2">
    <location>
        <begin position="301"/>
        <end position="538"/>
    </location>
</feature>
<feature type="coiled-coil region" evidence="1">
    <location>
        <begin position="17"/>
        <end position="51"/>
    </location>
</feature>
<gene>
    <name evidence="3" type="ORF">SEMRO_339_G121100.1</name>
</gene>
<dbReference type="OrthoDB" id="48816at2759"/>